<dbReference type="Pfam" id="PF04720">
    <property type="entry name" value="PDDEXK_6"/>
    <property type="match status" value="1"/>
</dbReference>
<evidence type="ECO:0000313" key="1">
    <source>
        <dbReference type="EMBL" id="GIL79102.1"/>
    </source>
</evidence>
<comment type="caution">
    <text evidence="1">The sequence shown here is derived from an EMBL/GenBank/DDBJ whole genome shotgun (WGS) entry which is preliminary data.</text>
</comment>
<reference evidence="1" key="1">
    <citation type="journal article" date="2021" name="Proc. Natl. Acad. Sci. U.S.A.">
        <title>Three genomes in the algal genus Volvox reveal the fate of a haploid sex-determining region after a transition to homothallism.</title>
        <authorList>
            <person name="Yamamoto K."/>
            <person name="Hamaji T."/>
            <person name="Kawai-Toyooka H."/>
            <person name="Matsuzaki R."/>
            <person name="Takahashi F."/>
            <person name="Nishimura Y."/>
            <person name="Kawachi M."/>
            <person name="Noguchi H."/>
            <person name="Minakuchi Y."/>
            <person name="Umen J.G."/>
            <person name="Toyoda A."/>
            <person name="Nozaki H."/>
        </authorList>
    </citation>
    <scope>NUCLEOTIDE SEQUENCE</scope>
    <source>
        <strain evidence="1">NIES-3786</strain>
    </source>
</reference>
<dbReference type="OrthoDB" id="691424at2759"/>
<dbReference type="InterPro" id="IPR006502">
    <property type="entry name" value="PDDEXK-like"/>
</dbReference>
<evidence type="ECO:0000313" key="2">
    <source>
        <dbReference type="Proteomes" id="UP000747110"/>
    </source>
</evidence>
<dbReference type="AlphaFoldDB" id="A0A8J4FN89"/>
<gene>
    <name evidence="1" type="ORF">Vretifemale_8389</name>
</gene>
<dbReference type="PANTHER" id="PTHR31579">
    <property type="entry name" value="OS03G0796600 PROTEIN"/>
    <property type="match status" value="1"/>
</dbReference>
<keyword evidence="2" id="KW-1185">Reference proteome</keyword>
<proteinExistence type="predicted"/>
<accession>A0A8J4FN89</accession>
<name>A0A8J4FN89_9CHLO</name>
<dbReference type="PANTHER" id="PTHR31579:SF1">
    <property type="entry name" value="OS03G0796600 PROTEIN"/>
    <property type="match status" value="1"/>
</dbReference>
<dbReference type="Proteomes" id="UP000747110">
    <property type="component" value="Unassembled WGS sequence"/>
</dbReference>
<dbReference type="EMBL" id="BNCP01000014">
    <property type="protein sequence ID" value="GIL79102.1"/>
    <property type="molecule type" value="Genomic_DNA"/>
</dbReference>
<sequence>MHADMGENPIVRNLRARGSSSTLQPADFCQSCCSATALSYKIHVRFLSDSYSAIFSKHRNYTHTHTQTHTPRLQIRELFINLQNASGDIPGLRPDVNNSSVRSTGVLKELCLALRLQGLNARMLLPVSLGVGSGCGRQSTGEGGQCAASGGRRCFFCSRQPYVVVCCPSWLDARYMDDTTQQWQRQQQGPVGPGLSEALPPVPRTGCGEVVLVDPCLRELFRVAPSTPEYTVIVEQLPQVWVGPRAALMELADAMCGAMAINFRSQGLDVPPWRRRDAVMSRWDPKNQREVAMEVEPLGLLGTGTGYRYFCRADHHHQHYGETATIMHDGRLSQCASSATMGGGPSSMAICSNQIKQATSASSRSFTLPSPTGTQAQAQLHNYCHPEVVPAGQPAQRKAVETDPIAPVVVHGFNLPGPARAV</sequence>
<protein>
    <submittedName>
        <fullName evidence="1">Uncharacterized protein</fullName>
    </submittedName>
</protein>
<organism evidence="1 2">
    <name type="scientific">Volvox reticuliferus</name>
    <dbReference type="NCBI Taxonomy" id="1737510"/>
    <lineage>
        <taxon>Eukaryota</taxon>
        <taxon>Viridiplantae</taxon>
        <taxon>Chlorophyta</taxon>
        <taxon>core chlorophytes</taxon>
        <taxon>Chlorophyceae</taxon>
        <taxon>CS clade</taxon>
        <taxon>Chlamydomonadales</taxon>
        <taxon>Volvocaceae</taxon>
        <taxon>Volvox</taxon>
    </lineage>
</organism>